<proteinExistence type="predicted"/>
<gene>
    <name evidence="3" type="ORF">IC620_08575</name>
</gene>
<keyword evidence="4" id="KW-1185">Reference proteome</keyword>
<comment type="caution">
    <text evidence="3">The sequence shown here is derived from an EMBL/GenBank/DDBJ whole genome shotgun (WGS) entry which is preliminary data.</text>
</comment>
<sequence length="225" mass="26404">MKSICLYLGTLLLVMTGCDPNAAHQAYQNPVTKQQQPQVVKKKVEEKVIKPEWKAVKIPSALEGLTLSDAGKFAGEKYELDQVKMELDQFPTGLTERAYYERLLALLAEDYREYIYYFENFDEKMKQTILKDENKEQVDEIEDQLQKELDKMDDDMIRLADREDDRLQKAVDRLDDRLDLPSISGWVDEREALLMKYSNQKELFYAEHLNALEQKLEDENEHSQN</sequence>
<dbReference type="EMBL" id="JACXAH010000010">
    <property type="protein sequence ID" value="MBD1372411.1"/>
    <property type="molecule type" value="Genomic_DNA"/>
</dbReference>
<feature type="chain" id="PRO_5037919675" description="Lipoprotein" evidence="2">
    <location>
        <begin position="23"/>
        <end position="225"/>
    </location>
</feature>
<keyword evidence="1" id="KW-0175">Coiled coil</keyword>
<evidence type="ECO:0000256" key="1">
    <source>
        <dbReference type="SAM" id="Coils"/>
    </source>
</evidence>
<dbReference type="AlphaFoldDB" id="A0A926N931"/>
<evidence type="ECO:0000313" key="4">
    <source>
        <dbReference type="Proteomes" id="UP000661691"/>
    </source>
</evidence>
<evidence type="ECO:0000313" key="3">
    <source>
        <dbReference type="EMBL" id="MBD1372411.1"/>
    </source>
</evidence>
<reference evidence="3" key="1">
    <citation type="submission" date="2020-09" db="EMBL/GenBank/DDBJ databases">
        <title>A novel bacterium of genus Hazenella, isolated from South China Sea.</title>
        <authorList>
            <person name="Huang H."/>
            <person name="Mo K."/>
            <person name="Hu Y."/>
        </authorList>
    </citation>
    <scope>NUCLEOTIDE SEQUENCE</scope>
    <source>
        <strain evidence="3">IB182357</strain>
    </source>
</reference>
<feature type="coiled-coil region" evidence="1">
    <location>
        <begin position="131"/>
        <end position="162"/>
    </location>
</feature>
<name>A0A926N931_9BACL</name>
<protein>
    <recommendedName>
        <fullName evidence="5">Lipoprotein</fullName>
    </recommendedName>
</protein>
<evidence type="ECO:0000256" key="2">
    <source>
        <dbReference type="SAM" id="SignalP"/>
    </source>
</evidence>
<organism evidence="3 4">
    <name type="scientific">Polycladospora coralii</name>
    <dbReference type="NCBI Taxonomy" id="2771432"/>
    <lineage>
        <taxon>Bacteria</taxon>
        <taxon>Bacillati</taxon>
        <taxon>Bacillota</taxon>
        <taxon>Bacilli</taxon>
        <taxon>Bacillales</taxon>
        <taxon>Thermoactinomycetaceae</taxon>
        <taxon>Polycladospora</taxon>
    </lineage>
</organism>
<dbReference type="Proteomes" id="UP000661691">
    <property type="component" value="Unassembled WGS sequence"/>
</dbReference>
<evidence type="ECO:0008006" key="5">
    <source>
        <dbReference type="Google" id="ProtNLM"/>
    </source>
</evidence>
<accession>A0A926N931</accession>
<dbReference type="RefSeq" id="WP_191141949.1">
    <property type="nucleotide sequence ID" value="NZ_JACXAH010000010.1"/>
</dbReference>
<feature type="signal peptide" evidence="2">
    <location>
        <begin position="1"/>
        <end position="22"/>
    </location>
</feature>
<keyword evidence="2" id="KW-0732">Signal</keyword>
<dbReference type="PROSITE" id="PS51257">
    <property type="entry name" value="PROKAR_LIPOPROTEIN"/>
    <property type="match status" value="1"/>
</dbReference>